<evidence type="ECO:0000313" key="2">
    <source>
        <dbReference type="Proteomes" id="UP000051638"/>
    </source>
</evidence>
<proteinExistence type="predicted"/>
<keyword evidence="2" id="KW-1185">Reference proteome</keyword>
<sequence length="110" mass="12550">MATTLKQLQNQLKAAARESPLLIFEACSRKDGSKFREVSNRRRFNDLKTMLSQNYQLTILANDLTVTETVVRWAIAEAKLHDQPEDAKNQANFKTMTNAVLKENQIAINQ</sequence>
<dbReference type="AlphaFoldDB" id="A0A0R2CSU7"/>
<dbReference type="RefSeq" id="WP_057874738.1">
    <property type="nucleotide sequence ID" value="NZ_AYYI01000092.1"/>
</dbReference>
<protein>
    <submittedName>
        <fullName evidence="1">Uncharacterized protein</fullName>
    </submittedName>
</protein>
<dbReference type="PATRIC" id="fig|1423796.3.peg.395"/>
<accession>A0A0R2CSU7</accession>
<name>A0A0R2CSU7_9LACO</name>
<dbReference type="Proteomes" id="UP000051638">
    <property type="component" value="Unassembled WGS sequence"/>
</dbReference>
<dbReference type="OrthoDB" id="2296174at2"/>
<comment type="caution">
    <text evidence="1">The sequence shown here is derived from an EMBL/GenBank/DDBJ whole genome shotgun (WGS) entry which is preliminary data.</text>
</comment>
<reference evidence="1 2" key="1">
    <citation type="journal article" date="2015" name="Genome Announc.">
        <title>Expanding the biotechnology potential of lactobacilli through comparative genomics of 213 strains and associated genera.</title>
        <authorList>
            <person name="Sun Z."/>
            <person name="Harris H.M."/>
            <person name="McCann A."/>
            <person name="Guo C."/>
            <person name="Argimon S."/>
            <person name="Zhang W."/>
            <person name="Yang X."/>
            <person name="Jeffery I.B."/>
            <person name="Cooney J.C."/>
            <person name="Kagawa T.F."/>
            <person name="Liu W."/>
            <person name="Song Y."/>
            <person name="Salvetti E."/>
            <person name="Wrobel A."/>
            <person name="Rasinkangas P."/>
            <person name="Parkhill J."/>
            <person name="Rea M.C."/>
            <person name="O'Sullivan O."/>
            <person name="Ritari J."/>
            <person name="Douillard F.P."/>
            <person name="Paul Ross R."/>
            <person name="Yang R."/>
            <person name="Briner A.E."/>
            <person name="Felis G.E."/>
            <person name="de Vos W.M."/>
            <person name="Barrangou R."/>
            <person name="Klaenhammer T.R."/>
            <person name="Caufield P.W."/>
            <person name="Cui Y."/>
            <person name="Zhang H."/>
            <person name="O'Toole P.W."/>
        </authorList>
    </citation>
    <scope>NUCLEOTIDE SEQUENCE [LARGE SCALE GENOMIC DNA]</scope>
    <source>
        <strain evidence="1 2">DSM 20253</strain>
    </source>
</reference>
<dbReference type="STRING" id="1423796.FC24_GL000383"/>
<dbReference type="EMBL" id="AYYI01000092">
    <property type="protein sequence ID" value="KRM94114.1"/>
    <property type="molecule type" value="Genomic_DNA"/>
</dbReference>
<evidence type="ECO:0000313" key="1">
    <source>
        <dbReference type="EMBL" id="KRM94114.1"/>
    </source>
</evidence>
<gene>
    <name evidence="1" type="ORF">FC24_GL000383</name>
</gene>
<organism evidence="1 2">
    <name type="scientific">Loigolactobacillus rennini DSM 20253</name>
    <dbReference type="NCBI Taxonomy" id="1423796"/>
    <lineage>
        <taxon>Bacteria</taxon>
        <taxon>Bacillati</taxon>
        <taxon>Bacillota</taxon>
        <taxon>Bacilli</taxon>
        <taxon>Lactobacillales</taxon>
        <taxon>Lactobacillaceae</taxon>
        <taxon>Loigolactobacillus</taxon>
    </lineage>
</organism>